<evidence type="ECO:0000313" key="3">
    <source>
        <dbReference type="Proteomes" id="UP000740413"/>
    </source>
</evidence>
<dbReference type="Proteomes" id="UP000740413">
    <property type="component" value="Unassembled WGS sequence"/>
</dbReference>
<evidence type="ECO:0000256" key="1">
    <source>
        <dbReference type="SAM" id="SignalP"/>
    </source>
</evidence>
<name>A0ABS5WFG3_9FLAO</name>
<keyword evidence="1" id="KW-0732">Signal</keyword>
<feature type="chain" id="PRO_5046307794" evidence="1">
    <location>
        <begin position="20"/>
        <end position="167"/>
    </location>
</feature>
<evidence type="ECO:0000313" key="2">
    <source>
        <dbReference type="EMBL" id="MBT2161696.1"/>
    </source>
</evidence>
<reference evidence="3" key="2">
    <citation type="submission" date="2023-07" db="EMBL/GenBank/DDBJ databases">
        <title>Zobellia barbeyronii sp. nov., a new marine flavobacterium, isolated from green and red algae.</title>
        <authorList>
            <person name="Nedashkovskaya O.I."/>
            <person name="Otstavnykh N."/>
            <person name="Zhukova N."/>
            <person name="Guzev K."/>
            <person name="Chausova V."/>
            <person name="Tekutyeva L."/>
            <person name="Mikhailov V."/>
            <person name="Isaeva M."/>
        </authorList>
    </citation>
    <scope>NUCLEOTIDE SEQUENCE [LARGE SCALE GENOMIC DNA]</scope>
    <source>
        <strain evidence="3">KMM 6746</strain>
    </source>
</reference>
<organism evidence="2 3">
    <name type="scientific">Zobellia barbeyronii</name>
    <dbReference type="NCBI Taxonomy" id="2748009"/>
    <lineage>
        <taxon>Bacteria</taxon>
        <taxon>Pseudomonadati</taxon>
        <taxon>Bacteroidota</taxon>
        <taxon>Flavobacteriia</taxon>
        <taxon>Flavobacteriales</taxon>
        <taxon>Flavobacteriaceae</taxon>
        <taxon>Zobellia</taxon>
    </lineage>
</organism>
<reference evidence="2 3" key="1">
    <citation type="submission" date="2020-06" db="EMBL/GenBank/DDBJ databases">
        <authorList>
            <person name="Isaeva M.P."/>
            <person name="Chernysheva N.Y."/>
        </authorList>
    </citation>
    <scope>NUCLEOTIDE SEQUENCE [LARGE SCALE GENOMIC DNA]</scope>
    <source>
        <strain evidence="2 3">KMM 6746</strain>
    </source>
</reference>
<protein>
    <submittedName>
        <fullName evidence="2">Uncharacterized protein</fullName>
    </submittedName>
</protein>
<feature type="signal peptide" evidence="1">
    <location>
        <begin position="1"/>
        <end position="19"/>
    </location>
</feature>
<dbReference type="EMBL" id="JACATN010000003">
    <property type="protein sequence ID" value="MBT2161696.1"/>
    <property type="molecule type" value="Genomic_DNA"/>
</dbReference>
<sequence>MITLVRIVFLFLCMVIGRAQNPNPNQDYVESTETSSFYTDSFAYPVFMDNEMHSQGTIGYKFDDKFMIELQNYYDTYRVFDVHKVSLQLKNYVSDKLYFVNGVTMERELDKHGAITAKPRYLMTNGVGYDINNNIMMEVNHDLNFNKSNLGAYGMPSLLSIKSKIKF</sequence>
<accession>A0ABS5WFG3</accession>
<comment type="caution">
    <text evidence="2">The sequence shown here is derived from an EMBL/GenBank/DDBJ whole genome shotgun (WGS) entry which is preliminary data.</text>
</comment>
<dbReference type="RefSeq" id="WP_214611832.1">
    <property type="nucleotide sequence ID" value="NZ_JACATN010000003.1"/>
</dbReference>
<gene>
    <name evidence="2" type="ORF">HW347_10495</name>
</gene>
<keyword evidence="3" id="KW-1185">Reference proteome</keyword>
<proteinExistence type="predicted"/>